<dbReference type="GeneID" id="40047851"/>
<dbReference type="Proteomes" id="UP000297149">
    <property type="component" value="Plasmid ph5-2"/>
</dbReference>
<reference evidence="2" key="1">
    <citation type="submission" date="2019-02" db="EMBL/GenBank/DDBJ databases">
        <title>Isolation and identification of novel species under the genus Muribaculum.</title>
        <authorList>
            <person name="Miyake S."/>
            <person name="Ding Y."/>
            <person name="Low A."/>
            <person name="Soh M."/>
            <person name="Seedorf H."/>
        </authorList>
    </citation>
    <scope>NUCLEOTIDE SEQUENCE [LARGE SCALE GENOMIC DNA]</scope>
    <source>
        <strain evidence="2">H5</strain>
        <plasmid evidence="2">ph5-2</plasmid>
    </source>
</reference>
<evidence type="ECO:0000313" key="2">
    <source>
        <dbReference type="Proteomes" id="UP000297149"/>
    </source>
</evidence>
<dbReference type="AlphaFoldDB" id="A0A4P7W6S5"/>
<keyword evidence="1" id="KW-0614">Plasmid</keyword>
<name>A0A4P7W6S5_9BACT</name>
<protein>
    <submittedName>
        <fullName evidence="1">Uncharacterized protein</fullName>
    </submittedName>
</protein>
<dbReference type="EMBL" id="CP039398">
    <property type="protein sequence ID" value="QCD43783.1"/>
    <property type="molecule type" value="Genomic_DNA"/>
</dbReference>
<organism evidence="1 2">
    <name type="scientific">Duncaniella dubosii</name>
    <dbReference type="NCBI Taxonomy" id="2518971"/>
    <lineage>
        <taxon>Bacteria</taxon>
        <taxon>Pseudomonadati</taxon>
        <taxon>Bacteroidota</taxon>
        <taxon>Bacteroidia</taxon>
        <taxon>Bacteroidales</taxon>
        <taxon>Muribaculaceae</taxon>
        <taxon>Duncaniella</taxon>
    </lineage>
</organism>
<accession>A0A4P7W6S5</accession>
<dbReference type="KEGG" id="ddb:E7747_16145"/>
<gene>
    <name evidence="1" type="ORF">E7747_16145</name>
</gene>
<proteinExistence type="predicted"/>
<evidence type="ECO:0000313" key="1">
    <source>
        <dbReference type="EMBL" id="QCD43783.1"/>
    </source>
</evidence>
<sequence length="72" mass="8426">MAEDRVEELKRILQQNEVSVANAHEALEHHLNQLHRLGATLEDNVCEVLRKVIAQAEAIEELDRITNWTWRK</sequence>
<dbReference type="RefSeq" id="WP_128708251.1">
    <property type="nucleotide sequence ID" value="NZ_CP039398.1"/>
</dbReference>
<keyword evidence="2" id="KW-1185">Reference proteome</keyword>
<geneLocation type="plasmid" evidence="2">
    <name>ph5-2</name>
</geneLocation>